<dbReference type="Proteomes" id="UP000499080">
    <property type="component" value="Unassembled WGS sequence"/>
</dbReference>
<dbReference type="EMBL" id="BGPR01000540">
    <property type="protein sequence ID" value="GBM25540.1"/>
    <property type="molecule type" value="Genomic_DNA"/>
</dbReference>
<name>A0A4Y2E8U0_ARAVE</name>
<organism evidence="1 2">
    <name type="scientific">Araneus ventricosus</name>
    <name type="common">Orbweaver spider</name>
    <name type="synonym">Epeira ventricosa</name>
    <dbReference type="NCBI Taxonomy" id="182803"/>
    <lineage>
        <taxon>Eukaryota</taxon>
        <taxon>Metazoa</taxon>
        <taxon>Ecdysozoa</taxon>
        <taxon>Arthropoda</taxon>
        <taxon>Chelicerata</taxon>
        <taxon>Arachnida</taxon>
        <taxon>Araneae</taxon>
        <taxon>Araneomorphae</taxon>
        <taxon>Entelegynae</taxon>
        <taxon>Araneoidea</taxon>
        <taxon>Araneidae</taxon>
        <taxon>Araneus</taxon>
    </lineage>
</organism>
<evidence type="ECO:0000313" key="2">
    <source>
        <dbReference type="Proteomes" id="UP000499080"/>
    </source>
</evidence>
<gene>
    <name evidence="1" type="ORF">AVEN_272539_1</name>
</gene>
<keyword evidence="2" id="KW-1185">Reference proteome</keyword>
<dbReference type="AlphaFoldDB" id="A0A4Y2E8U0"/>
<accession>A0A4Y2E8U0</accession>
<comment type="caution">
    <text evidence="1">The sequence shown here is derived from an EMBL/GenBank/DDBJ whole genome shotgun (WGS) entry which is preliminary data.</text>
</comment>
<reference evidence="1 2" key="1">
    <citation type="journal article" date="2019" name="Sci. Rep.">
        <title>Orb-weaving spider Araneus ventricosus genome elucidates the spidroin gene catalogue.</title>
        <authorList>
            <person name="Kono N."/>
            <person name="Nakamura H."/>
            <person name="Ohtoshi R."/>
            <person name="Moran D.A.P."/>
            <person name="Shinohara A."/>
            <person name="Yoshida Y."/>
            <person name="Fujiwara M."/>
            <person name="Mori M."/>
            <person name="Tomita M."/>
            <person name="Arakawa K."/>
        </authorList>
    </citation>
    <scope>NUCLEOTIDE SEQUENCE [LARGE SCALE GENOMIC DNA]</scope>
</reference>
<protein>
    <submittedName>
        <fullName evidence="1">Uncharacterized protein</fullName>
    </submittedName>
</protein>
<proteinExistence type="predicted"/>
<sequence>MSRQGLSTPWNDITAVELVLFKGTISYRNLRIVTMYSVLDYVQDLTPFFFSYGPSQGTGVSRRSDNTNGLSCSSACFVLRWTPRCCNV</sequence>
<evidence type="ECO:0000313" key="1">
    <source>
        <dbReference type="EMBL" id="GBM25540.1"/>
    </source>
</evidence>